<sequence>MVALPVSMASFYASAISVDFRHEYKNDSQKHASRMKMGGSPTKNLSMSLELKFKSPTGGFMDGVEATGAEIDTGYKFKLADEWELIPGMPVEFSGDNATYKPQLRLTYKPLSVDGLSISARYRLDVKPHESVKRFRHRYTANLGYKHNRWAYALELNQYYAADGNYHLYDNGRSNYENNLTVRYSQGKWSPWFEVGDVSVSATSDKRELRSRVGIKYQF</sequence>
<name>A0A411PMW7_9GAMM</name>
<protein>
    <submittedName>
        <fullName evidence="2">N-acetylneuraminic acid outer membrane channel protein NanC</fullName>
    </submittedName>
</protein>
<dbReference type="Gene3D" id="2.40.160.40">
    <property type="entry name" value="monomeric porin ompg"/>
    <property type="match status" value="1"/>
</dbReference>
<dbReference type="GO" id="GO:0015288">
    <property type="term" value="F:porin activity"/>
    <property type="evidence" value="ECO:0007669"/>
    <property type="project" value="TreeGrafter"/>
</dbReference>
<dbReference type="Proteomes" id="UP000291106">
    <property type="component" value="Chromosome"/>
</dbReference>
<dbReference type="GO" id="GO:0009279">
    <property type="term" value="C:cell outer membrane"/>
    <property type="evidence" value="ECO:0007669"/>
    <property type="project" value="TreeGrafter"/>
</dbReference>
<dbReference type="AlphaFoldDB" id="A0A411PMW7"/>
<proteinExistence type="predicted"/>
<keyword evidence="3" id="KW-1185">Reference proteome</keyword>
<dbReference type="InterPro" id="IPR053713">
    <property type="entry name" value="Bact_OM_Channel_sf"/>
</dbReference>
<evidence type="ECO:0000313" key="2">
    <source>
        <dbReference type="EMBL" id="QBF84846.1"/>
    </source>
</evidence>
<evidence type="ECO:0000256" key="1">
    <source>
        <dbReference type="ARBA" id="ARBA00022729"/>
    </source>
</evidence>
<dbReference type="KEGG" id="smai:EXU30_08375"/>
<gene>
    <name evidence="2" type="ORF">EXU30_08375</name>
</gene>
<dbReference type="Pfam" id="PF06178">
    <property type="entry name" value="KdgM"/>
    <property type="match status" value="1"/>
</dbReference>
<dbReference type="PANTHER" id="PTHR38105">
    <property type="entry name" value="OUTER MEMBRANE PROTEIN-RELATED-RELATED"/>
    <property type="match status" value="1"/>
</dbReference>
<accession>A0A411PMW7</accession>
<dbReference type="EMBL" id="CP036200">
    <property type="protein sequence ID" value="QBF84846.1"/>
    <property type="molecule type" value="Genomic_DNA"/>
</dbReference>
<keyword evidence="1" id="KW-0732">Signal</keyword>
<dbReference type="OrthoDB" id="5817226at2"/>
<dbReference type="InterPro" id="IPR009331">
    <property type="entry name" value="Oligogalacturonate-sp_porin"/>
</dbReference>
<dbReference type="GO" id="GO:0015772">
    <property type="term" value="P:oligosaccharide transport"/>
    <property type="evidence" value="ECO:0007669"/>
    <property type="project" value="TreeGrafter"/>
</dbReference>
<organism evidence="2 3">
    <name type="scientific">Shewanella maritima</name>
    <dbReference type="NCBI Taxonomy" id="2520507"/>
    <lineage>
        <taxon>Bacteria</taxon>
        <taxon>Pseudomonadati</taxon>
        <taxon>Pseudomonadota</taxon>
        <taxon>Gammaproteobacteria</taxon>
        <taxon>Alteromonadales</taxon>
        <taxon>Shewanellaceae</taxon>
        <taxon>Shewanella</taxon>
    </lineage>
</organism>
<dbReference type="PANTHER" id="PTHR38105:SF5">
    <property type="entry name" value="OUTER MEMBRANE PROTEIN"/>
    <property type="match status" value="1"/>
</dbReference>
<evidence type="ECO:0000313" key="3">
    <source>
        <dbReference type="Proteomes" id="UP000291106"/>
    </source>
</evidence>
<reference evidence="2 3" key="1">
    <citation type="submission" date="2019-02" db="EMBL/GenBank/DDBJ databases">
        <title>Shewanella sp. D4-2 isolated from Dokdo Island.</title>
        <authorList>
            <person name="Baek K."/>
        </authorList>
    </citation>
    <scope>NUCLEOTIDE SEQUENCE [LARGE SCALE GENOMIC DNA]</scope>
    <source>
        <strain evidence="2 3">D4-2</strain>
    </source>
</reference>